<protein>
    <recommendedName>
        <fullName evidence="2">Peptidase S74 domain-containing protein</fullName>
    </recommendedName>
</protein>
<dbReference type="NCBIfam" id="TIGR01665">
    <property type="entry name" value="put_anti_recept"/>
    <property type="match status" value="1"/>
</dbReference>
<proteinExistence type="predicted"/>
<dbReference type="PROSITE" id="PS51688">
    <property type="entry name" value="ICA"/>
    <property type="match status" value="1"/>
</dbReference>
<accession>A0A412ZBT4</accession>
<dbReference type="Pfam" id="PF06605">
    <property type="entry name" value="Prophage_tail"/>
    <property type="match status" value="1"/>
</dbReference>
<dbReference type="Proteomes" id="UP000284543">
    <property type="component" value="Unassembled WGS sequence"/>
</dbReference>
<feature type="coiled-coil region" evidence="1">
    <location>
        <begin position="679"/>
        <end position="706"/>
    </location>
</feature>
<dbReference type="RefSeq" id="WP_118018105.1">
    <property type="nucleotide sequence ID" value="NZ_QRZM01000002.1"/>
</dbReference>
<sequence length="707" mass="78158">MYRVYVKNMNGEYPIYEPLDDTLRIFEPVLTQEMGSAGSFTFRVYKGHPYYKQLKVLTSEVIVYDDGACVFCGRMWRPEQDFDNMVAITCEGELTYLLDSRQRPFTYTGGIDGYIGQLLDVHNSQVDASRQIKKGNIVVSGDGGYKEWIVQGFSDTLTLLRQLPESFGGYLRIRHEAGVRYLDYLWDYGGINSQVIRFGENLLDLTHYVDATQIITCLIPQGADVEYKDESGETQSRAVDITSVNGGVDYIENAEAVELYGRIWGYQKWDDVTEPGILLAKSREYLKEASTLPASMEVSAVDLAAIDSTVQQFQLGFWTDVSSDPHGINQKFLLTRREINLLDPGQGSITLGRQTETLTGTTVKNQTAVSERIEKVAEDTAQEINRRVENATQLIMGGKGGYVVIDNIEPDTGNTTTPWRILIMNTPDKETATNVIQFNQNGIGFSTTGINGPYKNAWTIDGNLVADFITAGQMLADRIRGGTLELGGTGPGKDGVLIIRNVDGKELARFNKNGITINEGNINMTSGSITLPGFKLTSGGVLTLDGTSNNTTVGANLINVNTLRVANQIMASGASFNIGGMYSTGSYVHGSFMGDFHGSFYETSDRRKKKRIQPLKDGQSLALVLGLHPKVYVIKETGEPMMGFVAQDVEKLQKQLGIDLPLTSMDKDGYYCIPYMNYIALLTGAIQAQQKQIDRLTRKKKEVINDG</sequence>
<evidence type="ECO:0000313" key="3">
    <source>
        <dbReference type="EMBL" id="RGV77563.1"/>
    </source>
</evidence>
<evidence type="ECO:0000259" key="2">
    <source>
        <dbReference type="PROSITE" id="PS51688"/>
    </source>
</evidence>
<evidence type="ECO:0000313" key="4">
    <source>
        <dbReference type="Proteomes" id="UP000284543"/>
    </source>
</evidence>
<dbReference type="InterPro" id="IPR010572">
    <property type="entry name" value="Tail_dom"/>
</dbReference>
<gene>
    <name evidence="3" type="ORF">DWW02_07840</name>
</gene>
<feature type="domain" description="Peptidase S74" evidence="2">
    <location>
        <begin position="604"/>
        <end position="700"/>
    </location>
</feature>
<name>A0A412ZBT4_9FIRM</name>
<dbReference type="AlphaFoldDB" id="A0A412ZBT4"/>
<organism evidence="3 4">
    <name type="scientific">Enterocloster bolteae</name>
    <dbReference type="NCBI Taxonomy" id="208479"/>
    <lineage>
        <taxon>Bacteria</taxon>
        <taxon>Bacillati</taxon>
        <taxon>Bacillota</taxon>
        <taxon>Clostridia</taxon>
        <taxon>Lachnospirales</taxon>
        <taxon>Lachnospiraceae</taxon>
        <taxon>Enterocloster</taxon>
    </lineage>
</organism>
<reference evidence="3 4" key="1">
    <citation type="submission" date="2018-08" db="EMBL/GenBank/DDBJ databases">
        <title>A genome reference for cultivated species of the human gut microbiota.</title>
        <authorList>
            <person name="Zou Y."/>
            <person name="Xue W."/>
            <person name="Luo G."/>
        </authorList>
    </citation>
    <scope>NUCLEOTIDE SEQUENCE [LARGE SCALE GENOMIC DNA]</scope>
    <source>
        <strain evidence="3 4">AF14-18</strain>
    </source>
</reference>
<dbReference type="Pfam" id="PF13884">
    <property type="entry name" value="Peptidase_S74"/>
    <property type="match status" value="1"/>
</dbReference>
<evidence type="ECO:0000256" key="1">
    <source>
        <dbReference type="SAM" id="Coils"/>
    </source>
</evidence>
<dbReference type="InterPro" id="IPR030392">
    <property type="entry name" value="S74_ICA"/>
</dbReference>
<comment type="caution">
    <text evidence="3">The sequence shown here is derived from an EMBL/GenBank/DDBJ whole genome shotgun (WGS) entry which is preliminary data.</text>
</comment>
<keyword evidence="1" id="KW-0175">Coiled coil</keyword>
<dbReference type="InterPro" id="IPR007119">
    <property type="entry name" value="Phage_tail_spike_N"/>
</dbReference>
<dbReference type="EMBL" id="QRZM01000002">
    <property type="protein sequence ID" value="RGV77563.1"/>
    <property type="molecule type" value="Genomic_DNA"/>
</dbReference>